<evidence type="ECO:0000313" key="3">
    <source>
        <dbReference type="Proteomes" id="UP000308267"/>
    </source>
</evidence>
<evidence type="ECO:0000313" key="2">
    <source>
        <dbReference type="EMBL" id="TGZ65913.1"/>
    </source>
</evidence>
<sequence>MNPMSRNKSRMRCRAVDCKLTGKSGQSMYKTRGQRVDNIEEGDIQKVALSVCFPRSPMNYNNNCSGSNQRDDSRAEKSARVDKIKQKHTKRFFSESGKLSSAF</sequence>
<organism evidence="2 3">
    <name type="scientific">Opisthorchis felineus</name>
    <dbReference type="NCBI Taxonomy" id="147828"/>
    <lineage>
        <taxon>Eukaryota</taxon>
        <taxon>Metazoa</taxon>
        <taxon>Spiralia</taxon>
        <taxon>Lophotrochozoa</taxon>
        <taxon>Platyhelminthes</taxon>
        <taxon>Trematoda</taxon>
        <taxon>Digenea</taxon>
        <taxon>Opisthorchiida</taxon>
        <taxon>Opisthorchiata</taxon>
        <taxon>Opisthorchiidae</taxon>
        <taxon>Opisthorchis</taxon>
    </lineage>
</organism>
<proteinExistence type="predicted"/>
<evidence type="ECO:0000256" key="1">
    <source>
        <dbReference type="SAM" id="MobiDB-lite"/>
    </source>
</evidence>
<feature type="compositionally biased region" description="Basic and acidic residues" evidence="1">
    <location>
        <begin position="69"/>
        <end position="84"/>
    </location>
</feature>
<dbReference type="AlphaFoldDB" id="A0A4S2LQ87"/>
<accession>A0A4S2LQ87</accession>
<protein>
    <submittedName>
        <fullName evidence="2">Uncharacterized protein</fullName>
    </submittedName>
</protein>
<comment type="caution">
    <text evidence="2">The sequence shown here is derived from an EMBL/GenBank/DDBJ whole genome shotgun (WGS) entry which is preliminary data.</text>
</comment>
<gene>
    <name evidence="2" type="ORF">CRM22_005616</name>
</gene>
<feature type="region of interest" description="Disordered" evidence="1">
    <location>
        <begin position="60"/>
        <end position="103"/>
    </location>
</feature>
<reference evidence="2 3" key="1">
    <citation type="journal article" date="2019" name="BMC Genomics">
        <title>New insights from Opisthorchis felineus genome: update on genomics of the epidemiologically important liver flukes.</title>
        <authorList>
            <person name="Ershov N.I."/>
            <person name="Mordvinov V.A."/>
            <person name="Prokhortchouk E.B."/>
            <person name="Pakharukova M.Y."/>
            <person name="Gunbin K.V."/>
            <person name="Ustyantsev K."/>
            <person name="Genaev M.A."/>
            <person name="Blinov A.G."/>
            <person name="Mazur A."/>
            <person name="Boulygina E."/>
            <person name="Tsygankova S."/>
            <person name="Khrameeva E."/>
            <person name="Chekanov N."/>
            <person name="Fan G."/>
            <person name="Xiao A."/>
            <person name="Zhang H."/>
            <person name="Xu X."/>
            <person name="Yang H."/>
            <person name="Solovyev V."/>
            <person name="Lee S.M."/>
            <person name="Liu X."/>
            <person name="Afonnikov D.A."/>
            <person name="Skryabin K.G."/>
        </authorList>
    </citation>
    <scope>NUCLEOTIDE SEQUENCE [LARGE SCALE GENOMIC DNA]</scope>
    <source>
        <strain evidence="2">AK-0245</strain>
        <tissue evidence="2">Whole organism</tissue>
    </source>
</reference>
<dbReference type="Proteomes" id="UP000308267">
    <property type="component" value="Unassembled WGS sequence"/>
</dbReference>
<dbReference type="EMBL" id="SJOL01006473">
    <property type="protein sequence ID" value="TGZ65913.1"/>
    <property type="molecule type" value="Genomic_DNA"/>
</dbReference>
<keyword evidence="3" id="KW-1185">Reference proteome</keyword>
<name>A0A4S2LQ87_OPIFE</name>